<dbReference type="PROSITE" id="PS50297">
    <property type="entry name" value="ANK_REP_REGION"/>
    <property type="match status" value="4"/>
</dbReference>
<feature type="repeat" description="ANK" evidence="3">
    <location>
        <begin position="265"/>
        <end position="297"/>
    </location>
</feature>
<dbReference type="EMBL" id="CAJNON010000342">
    <property type="protein sequence ID" value="CAF1208291.1"/>
    <property type="molecule type" value="Genomic_DNA"/>
</dbReference>
<proteinExistence type="predicted"/>
<keyword evidence="1" id="KW-0677">Repeat</keyword>
<dbReference type="PROSITE" id="PS50088">
    <property type="entry name" value="ANK_REPEAT"/>
    <property type="match status" value="4"/>
</dbReference>
<dbReference type="Pfam" id="PF12796">
    <property type="entry name" value="Ank_2"/>
    <property type="match status" value="2"/>
</dbReference>
<dbReference type="SMART" id="SM00248">
    <property type="entry name" value="ANK"/>
    <property type="match status" value="8"/>
</dbReference>
<dbReference type="Proteomes" id="UP000663881">
    <property type="component" value="Unassembled WGS sequence"/>
</dbReference>
<evidence type="ECO:0000313" key="4">
    <source>
        <dbReference type="EMBL" id="CAF1208291.1"/>
    </source>
</evidence>
<dbReference type="PRINTS" id="PR01415">
    <property type="entry name" value="ANKYRIN"/>
</dbReference>
<gene>
    <name evidence="5" type="ORF">OKA104_LOCUS15970</name>
    <name evidence="4" type="ORF">VCS650_LOCUS26032</name>
</gene>
<comment type="caution">
    <text evidence="5">The sequence shown here is derived from an EMBL/GenBank/DDBJ whole genome shotgun (WGS) entry which is preliminary data.</text>
</comment>
<dbReference type="Proteomes" id="UP000663891">
    <property type="component" value="Unassembled WGS sequence"/>
</dbReference>
<organism evidence="5 6">
    <name type="scientific">Adineta steineri</name>
    <dbReference type="NCBI Taxonomy" id="433720"/>
    <lineage>
        <taxon>Eukaryota</taxon>
        <taxon>Metazoa</taxon>
        <taxon>Spiralia</taxon>
        <taxon>Gnathifera</taxon>
        <taxon>Rotifera</taxon>
        <taxon>Eurotatoria</taxon>
        <taxon>Bdelloidea</taxon>
        <taxon>Adinetida</taxon>
        <taxon>Adinetidae</taxon>
        <taxon>Adineta</taxon>
    </lineage>
</organism>
<dbReference type="SUPFAM" id="SSF48403">
    <property type="entry name" value="Ankyrin repeat"/>
    <property type="match status" value="1"/>
</dbReference>
<protein>
    <submittedName>
        <fullName evidence="5">Uncharacterized protein</fullName>
    </submittedName>
</protein>
<dbReference type="PANTHER" id="PTHR24198">
    <property type="entry name" value="ANKYRIN REPEAT AND PROTEIN KINASE DOMAIN-CONTAINING PROTEIN"/>
    <property type="match status" value="1"/>
</dbReference>
<reference evidence="5" key="1">
    <citation type="submission" date="2021-02" db="EMBL/GenBank/DDBJ databases">
        <authorList>
            <person name="Nowell W R."/>
        </authorList>
    </citation>
    <scope>NUCLEOTIDE SEQUENCE</scope>
</reference>
<evidence type="ECO:0000256" key="1">
    <source>
        <dbReference type="ARBA" id="ARBA00022737"/>
    </source>
</evidence>
<dbReference type="Pfam" id="PF00023">
    <property type="entry name" value="Ank"/>
    <property type="match status" value="1"/>
</dbReference>
<dbReference type="AlphaFoldDB" id="A0A818YLT3"/>
<dbReference type="InterPro" id="IPR036770">
    <property type="entry name" value="Ankyrin_rpt-contain_sf"/>
</dbReference>
<accession>A0A818YLT3</accession>
<evidence type="ECO:0000256" key="2">
    <source>
        <dbReference type="ARBA" id="ARBA00023043"/>
    </source>
</evidence>
<dbReference type="Gene3D" id="1.25.40.20">
    <property type="entry name" value="Ankyrin repeat-containing domain"/>
    <property type="match status" value="3"/>
</dbReference>
<feature type="repeat" description="ANK" evidence="3">
    <location>
        <begin position="197"/>
        <end position="229"/>
    </location>
</feature>
<feature type="repeat" description="ANK" evidence="3">
    <location>
        <begin position="83"/>
        <end position="115"/>
    </location>
</feature>
<sequence length="485" mass="55495">MTEETIASHMDEDSLLLLLRDAIVQHSSLNDIKLILSCKYININGSVRRGLRPLHYAAFENDFECVRLLIEDYHADVNILDEAGYSPLHLAAKYGFIDIMHLLIDHGSLVNFRIAAATNNSQTRSITVPYYDLMIEPLSLCLENNHIECARLLLCSGADVNQQYFLGYEINLLPYENYNALELILKYGANPNALSRSGITPLIKACREGNIGAVILLCRYGANVNYVTKKFRQRNALVTAIESKRNDIVEQLLTSGGFTNKNPELCNSPLELAIRKDAIDIIQLLIAFGADTNEETNEDVECITPLILACQCSYLTNQYNIIKCLLENDAQPNQSVLNNRQHHHQHVPFRTPLVAYIKHAQDRRLDMRIIRLLFSYGARISFSRGRDSVLRFLRRFQSNPYFIELLCDAAYCFHPSYLAESMELDENVKKEIYRRATTPCTLKNILRKQIRTHLFNSSIKIRIDRAVQKLDLPKFLQSYLLFDSV</sequence>
<dbReference type="InterPro" id="IPR002110">
    <property type="entry name" value="Ankyrin_rpt"/>
</dbReference>
<name>A0A818YLT3_9BILA</name>
<feature type="repeat" description="ANK" evidence="3">
    <location>
        <begin position="49"/>
        <end position="82"/>
    </location>
</feature>
<evidence type="ECO:0000256" key="3">
    <source>
        <dbReference type="PROSITE-ProRule" id="PRU00023"/>
    </source>
</evidence>
<evidence type="ECO:0000313" key="5">
    <source>
        <dbReference type="EMBL" id="CAF3756074.1"/>
    </source>
</evidence>
<dbReference type="EMBL" id="CAJOAY010000895">
    <property type="protein sequence ID" value="CAF3756074.1"/>
    <property type="molecule type" value="Genomic_DNA"/>
</dbReference>
<evidence type="ECO:0000313" key="6">
    <source>
        <dbReference type="Proteomes" id="UP000663881"/>
    </source>
</evidence>
<dbReference type="OrthoDB" id="366390at2759"/>
<keyword evidence="2 3" id="KW-0040">ANK repeat</keyword>
<dbReference type="PANTHER" id="PTHR24198:SF165">
    <property type="entry name" value="ANKYRIN REPEAT-CONTAINING PROTEIN-RELATED"/>
    <property type="match status" value="1"/>
</dbReference>